<dbReference type="GO" id="GO:0070403">
    <property type="term" value="F:NAD+ binding"/>
    <property type="evidence" value="ECO:0007669"/>
    <property type="project" value="InterPro"/>
</dbReference>
<dbReference type="GO" id="GO:0006635">
    <property type="term" value="P:fatty acid beta-oxidation"/>
    <property type="evidence" value="ECO:0007669"/>
    <property type="project" value="UniProtKB-UniPathway"/>
</dbReference>
<dbReference type="Proteomes" id="UP000034087">
    <property type="component" value="Unassembled WGS sequence"/>
</dbReference>
<comment type="catalytic activity">
    <reaction evidence="10">
        <text>a (3S)-3-hydroxyacyl-CoA + NAD(+) = a 3-oxoacyl-CoA + NADH + H(+)</text>
        <dbReference type="Rhea" id="RHEA:22432"/>
        <dbReference type="ChEBI" id="CHEBI:15378"/>
        <dbReference type="ChEBI" id="CHEBI:57318"/>
        <dbReference type="ChEBI" id="CHEBI:57540"/>
        <dbReference type="ChEBI" id="CHEBI:57945"/>
        <dbReference type="ChEBI" id="CHEBI:90726"/>
        <dbReference type="EC" id="1.1.1.35"/>
    </reaction>
</comment>
<evidence type="ECO:0000313" key="13">
    <source>
        <dbReference type="EMBL" id="KKT59927.1"/>
    </source>
</evidence>
<dbReference type="SUPFAM" id="SSF48179">
    <property type="entry name" value="6-phosphogluconate dehydrogenase C-terminal domain-like"/>
    <property type="match status" value="1"/>
</dbReference>
<comment type="pathway">
    <text evidence="1">Lipid metabolism; fatty acid beta-oxidation.</text>
</comment>
<keyword evidence="4" id="KW-0442">Lipid degradation</keyword>
<dbReference type="InterPro" id="IPR006108">
    <property type="entry name" value="3HC_DH_C"/>
</dbReference>
<dbReference type="PANTHER" id="PTHR43612:SF3">
    <property type="entry name" value="TRIFUNCTIONAL ENZYME SUBUNIT ALPHA, MITOCHONDRIAL"/>
    <property type="match status" value="1"/>
</dbReference>
<evidence type="ECO:0000259" key="12">
    <source>
        <dbReference type="Pfam" id="PF02737"/>
    </source>
</evidence>
<keyword evidence="6" id="KW-0520">NAD</keyword>
<dbReference type="EMBL" id="LCIR01000005">
    <property type="protein sequence ID" value="KKT59927.1"/>
    <property type="molecule type" value="Genomic_DNA"/>
</dbReference>
<evidence type="ECO:0000313" key="14">
    <source>
        <dbReference type="Proteomes" id="UP000034087"/>
    </source>
</evidence>
<dbReference type="Gene3D" id="3.90.226.10">
    <property type="entry name" value="2-enoyl-CoA Hydratase, Chain A, domain 1"/>
    <property type="match status" value="1"/>
</dbReference>
<dbReference type="Gene3D" id="1.10.1040.10">
    <property type="entry name" value="N-(1-d-carboxylethyl)-l-norvaline Dehydrogenase, domain 2"/>
    <property type="match status" value="1"/>
</dbReference>
<keyword evidence="3" id="KW-0276">Fatty acid metabolism</keyword>
<evidence type="ECO:0000256" key="10">
    <source>
        <dbReference type="ARBA" id="ARBA00049556"/>
    </source>
</evidence>
<dbReference type="SUPFAM" id="SSF52096">
    <property type="entry name" value="ClpP/crotonase"/>
    <property type="match status" value="1"/>
</dbReference>
<dbReference type="InterPro" id="IPR050136">
    <property type="entry name" value="FA_oxidation_alpha_subunit"/>
</dbReference>
<dbReference type="GO" id="GO:0004300">
    <property type="term" value="F:enoyl-CoA hydratase activity"/>
    <property type="evidence" value="ECO:0007669"/>
    <property type="project" value="TreeGrafter"/>
</dbReference>
<dbReference type="InterPro" id="IPR013328">
    <property type="entry name" value="6PGD_dom2"/>
</dbReference>
<evidence type="ECO:0000256" key="5">
    <source>
        <dbReference type="ARBA" id="ARBA00023002"/>
    </source>
</evidence>
<dbReference type="UniPathway" id="UPA00659"/>
<evidence type="ECO:0000256" key="8">
    <source>
        <dbReference type="ARBA" id="ARBA00023239"/>
    </source>
</evidence>
<gene>
    <name evidence="13" type="ORF">UW53_C0005G0010</name>
</gene>
<dbReference type="Pfam" id="PF00725">
    <property type="entry name" value="3HCDH"/>
    <property type="match status" value="1"/>
</dbReference>
<feature type="domain" description="3-hydroxyacyl-CoA dehydrogenase NAD binding" evidence="12">
    <location>
        <begin position="4"/>
        <end position="162"/>
    </location>
</feature>
<evidence type="ECO:0000256" key="4">
    <source>
        <dbReference type="ARBA" id="ARBA00022963"/>
    </source>
</evidence>
<proteinExistence type="inferred from homology"/>
<dbReference type="InterPro" id="IPR001753">
    <property type="entry name" value="Enoyl-CoA_hydra/iso"/>
</dbReference>
<dbReference type="SUPFAM" id="SSF51735">
    <property type="entry name" value="NAD(P)-binding Rossmann-fold domains"/>
    <property type="match status" value="1"/>
</dbReference>
<protein>
    <submittedName>
        <fullName evidence="13">3-hydroxyacyl-CoA dehydrogenase NAD-binding protein</fullName>
    </submittedName>
</protein>
<evidence type="ECO:0000256" key="1">
    <source>
        <dbReference type="ARBA" id="ARBA00005005"/>
    </source>
</evidence>
<keyword evidence="7" id="KW-0443">Lipid metabolism</keyword>
<reference evidence="13 14" key="1">
    <citation type="journal article" date="2015" name="Nature">
        <title>rRNA introns, odd ribosomes, and small enigmatic genomes across a large radiation of phyla.</title>
        <authorList>
            <person name="Brown C.T."/>
            <person name="Hug L.A."/>
            <person name="Thomas B.C."/>
            <person name="Sharon I."/>
            <person name="Castelle C.J."/>
            <person name="Singh A."/>
            <person name="Wilkins M.J."/>
            <person name="Williams K.H."/>
            <person name="Banfield J.F."/>
        </authorList>
    </citation>
    <scope>NUCLEOTIDE SEQUENCE [LARGE SCALE GENOMIC DNA]</scope>
</reference>
<dbReference type="CDD" id="cd06558">
    <property type="entry name" value="crotonase-like"/>
    <property type="match status" value="1"/>
</dbReference>
<keyword evidence="8" id="KW-0456">Lyase</keyword>
<dbReference type="InterPro" id="IPR036291">
    <property type="entry name" value="NAD(P)-bd_dom_sf"/>
</dbReference>
<name>A0A0G1KUA3_9BACT</name>
<dbReference type="InterPro" id="IPR029045">
    <property type="entry name" value="ClpP/crotonase-like_dom_sf"/>
</dbReference>
<evidence type="ECO:0000256" key="2">
    <source>
        <dbReference type="ARBA" id="ARBA00007005"/>
    </source>
</evidence>
<dbReference type="PANTHER" id="PTHR43612">
    <property type="entry name" value="TRIFUNCTIONAL ENZYME SUBUNIT ALPHA"/>
    <property type="match status" value="1"/>
</dbReference>
<keyword evidence="9" id="KW-0511">Multifunctional enzyme</keyword>
<dbReference type="Pfam" id="PF00378">
    <property type="entry name" value="ECH_1"/>
    <property type="match status" value="1"/>
</dbReference>
<evidence type="ECO:0000256" key="6">
    <source>
        <dbReference type="ARBA" id="ARBA00023027"/>
    </source>
</evidence>
<organism evidence="13 14">
    <name type="scientific">Candidatus Giovannonibacteria bacterium GW2011_GWA1_44_25</name>
    <dbReference type="NCBI Taxonomy" id="1618645"/>
    <lineage>
        <taxon>Bacteria</taxon>
        <taxon>Candidatus Giovannoniibacteriota</taxon>
    </lineage>
</organism>
<sequence length="650" mass="72441">MKRVAVFGAGVMGSGVAAELAKAKVGVMLFDSFPGALAKAKETLPAAIFQTVKNYKFVYRSREAVTEVFERIKFYKTTPENVKNVASADAVIEAIKENANLKIALYQELERFLPPEAPMFTNTSTFQIARLAAGLKHPERFMGLHFFNPVSAMPPVEAILHKGNLRDNSLDIEKAAIDVARLLGKKLFWAPDLPGFIVNRLLVRMVQASAKLGATADFRKIDKAFGTGAWFSDPVARLIVDEFLAAARDLIVKDKGHELLGMSEEKFKENVDALMKLGTAMPKGPYEMIELVDSGKDPEVRFEMGPYKLIDHVGVDVAADCCRMLKLQESDRWEVPEILEKMTTEGKLGKKSPLGGFYQDRKSVKFEFAPDKSCARIGWSGKTLPLHLVKELKEKFCLAKQVGAMCVILEINRARGADIDEFLAAMLSEEAARYAIKTWHSAIHEAMDYPGTVIAAIKGSAFGGAYEWALACDYIIAEKSAKIGLVELKRGIKPGGGGTQTLPRRAGLQKALRMILRGATLYELGEEVGMPWVDEAVDKITEERLMELVANADKIGKKKREPIHYTLWDWISEFTESWGAWKFWKGKPPESFRLARQAIWKGNENSILLGIGNYEFNAVVAAFQTDDALRMIIEFLEERFKKLKRGGEDE</sequence>
<feature type="domain" description="3-hydroxyacyl-CoA dehydrogenase C-terminal" evidence="11">
    <location>
        <begin position="301"/>
        <end position="355"/>
    </location>
</feature>
<keyword evidence="5" id="KW-0560">Oxidoreductase</keyword>
<dbReference type="InterPro" id="IPR006176">
    <property type="entry name" value="3-OHacyl-CoA_DH_NAD-bd"/>
</dbReference>
<dbReference type="AlphaFoldDB" id="A0A0G1KUA3"/>
<comment type="caution">
    <text evidence="13">The sequence shown here is derived from an EMBL/GenBank/DDBJ whole genome shotgun (WGS) entry which is preliminary data.</text>
</comment>
<dbReference type="Gene3D" id="3.40.50.720">
    <property type="entry name" value="NAD(P)-binding Rossmann-like Domain"/>
    <property type="match status" value="1"/>
</dbReference>
<dbReference type="Pfam" id="PF02737">
    <property type="entry name" value="3HCDH_N"/>
    <property type="match status" value="1"/>
</dbReference>
<evidence type="ECO:0000256" key="7">
    <source>
        <dbReference type="ARBA" id="ARBA00023098"/>
    </source>
</evidence>
<evidence type="ECO:0000256" key="9">
    <source>
        <dbReference type="ARBA" id="ARBA00023268"/>
    </source>
</evidence>
<accession>A0A0G1KUA3</accession>
<evidence type="ECO:0000256" key="3">
    <source>
        <dbReference type="ARBA" id="ARBA00022832"/>
    </source>
</evidence>
<comment type="similarity">
    <text evidence="2">In the central section; belongs to the 3-hydroxyacyl-CoA dehydrogenase family.</text>
</comment>
<dbReference type="InterPro" id="IPR008927">
    <property type="entry name" value="6-PGluconate_DH-like_C_sf"/>
</dbReference>
<evidence type="ECO:0000259" key="11">
    <source>
        <dbReference type="Pfam" id="PF00725"/>
    </source>
</evidence>
<dbReference type="GO" id="GO:0016509">
    <property type="term" value="F:long-chain (3S)-3-hydroxyacyl-CoA dehydrogenase (NAD+) activity"/>
    <property type="evidence" value="ECO:0007669"/>
    <property type="project" value="TreeGrafter"/>
</dbReference>